<keyword evidence="2" id="KW-1185">Reference proteome</keyword>
<accession>A0ACC0N3V5</accession>
<dbReference type="Proteomes" id="UP001062846">
    <property type="component" value="Chromosome 7"/>
</dbReference>
<gene>
    <name evidence="1" type="ORF">RHMOL_Rhmol07G0233600</name>
</gene>
<dbReference type="EMBL" id="CM046394">
    <property type="protein sequence ID" value="KAI8547931.1"/>
    <property type="molecule type" value="Genomic_DNA"/>
</dbReference>
<reference evidence="1" key="1">
    <citation type="submission" date="2022-02" db="EMBL/GenBank/DDBJ databases">
        <title>Plant Genome Project.</title>
        <authorList>
            <person name="Zhang R.-G."/>
        </authorList>
    </citation>
    <scope>NUCLEOTIDE SEQUENCE</scope>
    <source>
        <strain evidence="1">AT1</strain>
    </source>
</reference>
<evidence type="ECO:0000313" key="2">
    <source>
        <dbReference type="Proteomes" id="UP001062846"/>
    </source>
</evidence>
<organism evidence="1 2">
    <name type="scientific">Rhododendron molle</name>
    <name type="common">Chinese azalea</name>
    <name type="synonym">Azalea mollis</name>
    <dbReference type="NCBI Taxonomy" id="49168"/>
    <lineage>
        <taxon>Eukaryota</taxon>
        <taxon>Viridiplantae</taxon>
        <taxon>Streptophyta</taxon>
        <taxon>Embryophyta</taxon>
        <taxon>Tracheophyta</taxon>
        <taxon>Spermatophyta</taxon>
        <taxon>Magnoliopsida</taxon>
        <taxon>eudicotyledons</taxon>
        <taxon>Gunneridae</taxon>
        <taxon>Pentapetalae</taxon>
        <taxon>asterids</taxon>
        <taxon>Ericales</taxon>
        <taxon>Ericaceae</taxon>
        <taxon>Ericoideae</taxon>
        <taxon>Rhodoreae</taxon>
        <taxon>Rhododendron</taxon>
    </lineage>
</organism>
<sequence>MTHPPPQPSLSTTIDTKATTLARLLSQRFDYFSNFAESESMVDSAIRDGESPIYVSGVAFVHGGGCAAAASEGVDEEVKR</sequence>
<comment type="caution">
    <text evidence="1">The sequence shown here is derived from an EMBL/GenBank/DDBJ whole genome shotgun (WGS) entry which is preliminary data.</text>
</comment>
<name>A0ACC0N3V5_RHOML</name>
<proteinExistence type="predicted"/>
<protein>
    <submittedName>
        <fullName evidence="1">Uncharacterized protein</fullName>
    </submittedName>
</protein>
<evidence type="ECO:0000313" key="1">
    <source>
        <dbReference type="EMBL" id="KAI8547931.1"/>
    </source>
</evidence>